<dbReference type="PROSITE" id="PS50893">
    <property type="entry name" value="ABC_TRANSPORTER_2"/>
    <property type="match status" value="1"/>
</dbReference>
<dbReference type="GO" id="GO:0005524">
    <property type="term" value="F:ATP binding"/>
    <property type="evidence" value="ECO:0007669"/>
    <property type="project" value="UniProtKB-KW"/>
</dbReference>
<proteinExistence type="predicted"/>
<keyword evidence="2" id="KW-0547">Nucleotide-binding</keyword>
<accession>A0A2K8U3Y9</accession>
<dbReference type="RefSeq" id="WP_100918108.1">
    <property type="nucleotide sequence ID" value="NZ_CP020370.1"/>
</dbReference>
<dbReference type="PANTHER" id="PTHR42781:SF4">
    <property type="entry name" value="SPERMIDINE_PUTRESCINE IMPORT ATP-BINDING PROTEIN POTA"/>
    <property type="match status" value="1"/>
</dbReference>
<keyword evidence="3" id="KW-0067">ATP-binding</keyword>
<dbReference type="InterPro" id="IPR027417">
    <property type="entry name" value="P-loop_NTPase"/>
</dbReference>
<dbReference type="InterPro" id="IPR003593">
    <property type="entry name" value="AAA+_ATPase"/>
</dbReference>
<evidence type="ECO:0000256" key="3">
    <source>
        <dbReference type="ARBA" id="ARBA00022840"/>
    </source>
</evidence>
<evidence type="ECO:0000256" key="1">
    <source>
        <dbReference type="ARBA" id="ARBA00022448"/>
    </source>
</evidence>
<dbReference type="SMART" id="SM00382">
    <property type="entry name" value="AAA"/>
    <property type="match status" value="1"/>
</dbReference>
<dbReference type="SUPFAM" id="SSF52540">
    <property type="entry name" value="P-loop containing nucleoside triphosphate hydrolases"/>
    <property type="match status" value="1"/>
</dbReference>
<dbReference type="KEGG" id="tsy:THSYN_04615"/>
<dbReference type="OrthoDB" id="9802264at2"/>
<dbReference type="GO" id="GO:0016887">
    <property type="term" value="F:ATP hydrolysis activity"/>
    <property type="evidence" value="ECO:0007669"/>
    <property type="project" value="InterPro"/>
</dbReference>
<feature type="domain" description="ABC transporter" evidence="4">
    <location>
        <begin position="2"/>
        <end position="239"/>
    </location>
</feature>
<evidence type="ECO:0000259" key="4">
    <source>
        <dbReference type="PROSITE" id="PS50893"/>
    </source>
</evidence>
<dbReference type="EMBL" id="CP020370">
    <property type="protein sequence ID" value="AUB80306.1"/>
    <property type="molecule type" value="Genomic_DNA"/>
</dbReference>
<evidence type="ECO:0000313" key="6">
    <source>
        <dbReference type="Proteomes" id="UP000232638"/>
    </source>
</evidence>
<name>A0A2K8U3Y9_9GAMM</name>
<dbReference type="AlphaFoldDB" id="A0A2K8U3Y9"/>
<evidence type="ECO:0000313" key="5">
    <source>
        <dbReference type="EMBL" id="AUB80306.1"/>
    </source>
</evidence>
<dbReference type="InterPro" id="IPR003439">
    <property type="entry name" value="ABC_transporter-like_ATP-bd"/>
</dbReference>
<dbReference type="PANTHER" id="PTHR42781">
    <property type="entry name" value="SPERMIDINE/PUTRESCINE IMPORT ATP-BINDING PROTEIN POTA"/>
    <property type="match status" value="1"/>
</dbReference>
<protein>
    <recommendedName>
        <fullName evidence="4">ABC transporter domain-containing protein</fullName>
    </recommendedName>
</protein>
<dbReference type="Proteomes" id="UP000232638">
    <property type="component" value="Chromosome"/>
</dbReference>
<keyword evidence="1" id="KW-0813">Transport</keyword>
<organism evidence="5 6">
    <name type="scientific">Candidatus Thiodictyon syntrophicum</name>
    <dbReference type="NCBI Taxonomy" id="1166950"/>
    <lineage>
        <taxon>Bacteria</taxon>
        <taxon>Pseudomonadati</taxon>
        <taxon>Pseudomonadota</taxon>
        <taxon>Gammaproteobacteria</taxon>
        <taxon>Chromatiales</taxon>
        <taxon>Chromatiaceae</taxon>
        <taxon>Thiodictyon</taxon>
    </lineage>
</organism>
<reference evidence="5 6" key="1">
    <citation type="submission" date="2017-03" db="EMBL/GenBank/DDBJ databases">
        <title>Complete genome sequence of Candidatus 'Thiodictyon syntrophicum' sp. nov. strain Cad16T, a photolithoautotroph purple sulfur bacterium isolated from an alpine meromictic lake.</title>
        <authorList>
            <person name="Luedin S.M."/>
            <person name="Pothier J.F."/>
            <person name="Danza F."/>
            <person name="Storelli N."/>
            <person name="Wittwer M."/>
            <person name="Tonolla M."/>
        </authorList>
    </citation>
    <scope>NUCLEOTIDE SEQUENCE [LARGE SCALE GENOMIC DNA]</scope>
    <source>
        <strain evidence="5 6">Cad16T</strain>
    </source>
</reference>
<sequence>MLKLREFGIIRGSHLIVGPLELSVSSGRIVTLMGPSGIGKTTLLLALLGFHEEGISTSGNRYFRDTRLAAGQILPKALYIPQTMPFNPNWEIGRFLCKLPFDTPPTPRGAPRNNKKQRVAEVLESLNLGHRFNATVGELSGGEVQRAALAQAILLKPAVLVGDEFVSALDPGMTLWVLEQCRTMVDDFQGIAVLALHDVNAALLVSDSIVVLVPREDRVSTFSLSKESSAWRPDVIHTYLVLLRLASQKATSDSQCVVEMFSQYIQQPELFLKSHSMGNAVRTYMITRSGQTVIESHAESRLLGARRGPGSKYVTPIEGLLGSKEVIGFTIPFEENGLVSFVAERE</sequence>
<dbReference type="InterPro" id="IPR050093">
    <property type="entry name" value="ABC_SmlMolc_Importer"/>
</dbReference>
<dbReference type="Gene3D" id="3.40.50.300">
    <property type="entry name" value="P-loop containing nucleotide triphosphate hydrolases"/>
    <property type="match status" value="1"/>
</dbReference>
<dbReference type="Pfam" id="PF00005">
    <property type="entry name" value="ABC_tran"/>
    <property type="match status" value="1"/>
</dbReference>
<gene>
    <name evidence="5" type="ORF">THSYN_04615</name>
</gene>
<evidence type="ECO:0000256" key="2">
    <source>
        <dbReference type="ARBA" id="ARBA00022741"/>
    </source>
</evidence>
<keyword evidence="6" id="KW-1185">Reference proteome</keyword>